<reference evidence="8 9" key="1">
    <citation type="submission" date="2020-05" db="EMBL/GenBank/DDBJ databases">
        <title>Draft genome sequence of Desulfovibrio sp. strain HN2T.</title>
        <authorList>
            <person name="Ueno A."/>
            <person name="Tamazawa S."/>
            <person name="Tamamura S."/>
            <person name="Murakami T."/>
            <person name="Kiyama T."/>
            <person name="Inomata H."/>
            <person name="Amano Y."/>
            <person name="Miyakawa K."/>
            <person name="Tamaki H."/>
            <person name="Naganuma T."/>
            <person name="Kaneko K."/>
        </authorList>
    </citation>
    <scope>NUCLEOTIDE SEQUENCE [LARGE SCALE GENOMIC DNA]</scope>
    <source>
        <strain evidence="8 9">HN2</strain>
    </source>
</reference>
<dbReference type="GO" id="GO:0003824">
    <property type="term" value="F:catalytic activity"/>
    <property type="evidence" value="ECO:0007669"/>
    <property type="project" value="InterPro"/>
</dbReference>
<dbReference type="EMBL" id="BLVO01000005">
    <property type="protein sequence ID" value="GFM32429.1"/>
    <property type="molecule type" value="Genomic_DNA"/>
</dbReference>
<dbReference type="NCBIfam" id="TIGR04085">
    <property type="entry name" value="rSAM_more_4Fe4S"/>
    <property type="match status" value="1"/>
</dbReference>
<dbReference type="PANTHER" id="PTHR11228">
    <property type="entry name" value="RADICAL SAM DOMAIN PROTEIN"/>
    <property type="match status" value="1"/>
</dbReference>
<evidence type="ECO:0000313" key="9">
    <source>
        <dbReference type="Proteomes" id="UP000503840"/>
    </source>
</evidence>
<dbReference type="SUPFAM" id="SSF102114">
    <property type="entry name" value="Radical SAM enzymes"/>
    <property type="match status" value="1"/>
</dbReference>
<dbReference type="GO" id="GO:0046872">
    <property type="term" value="F:metal ion binding"/>
    <property type="evidence" value="ECO:0007669"/>
    <property type="project" value="UniProtKB-KW"/>
</dbReference>
<accession>A0A7J0BFG6</accession>
<dbReference type="InterPro" id="IPR007197">
    <property type="entry name" value="rSAM"/>
</dbReference>
<dbReference type="SFLD" id="SFLDG01067">
    <property type="entry name" value="SPASM/twitch_domain_containing"/>
    <property type="match status" value="2"/>
</dbReference>
<organism evidence="8 9">
    <name type="scientific">Desulfovibrio subterraneus</name>
    <dbReference type="NCBI Taxonomy" id="2718620"/>
    <lineage>
        <taxon>Bacteria</taxon>
        <taxon>Pseudomonadati</taxon>
        <taxon>Thermodesulfobacteriota</taxon>
        <taxon>Desulfovibrionia</taxon>
        <taxon>Desulfovibrionales</taxon>
        <taxon>Desulfovibrionaceae</taxon>
        <taxon>Desulfovibrio</taxon>
    </lineage>
</organism>
<dbReference type="CDD" id="cd01335">
    <property type="entry name" value="Radical_SAM"/>
    <property type="match status" value="1"/>
</dbReference>
<dbReference type="InterPro" id="IPR023885">
    <property type="entry name" value="4Fe4S-binding_SPASM_dom"/>
</dbReference>
<keyword evidence="4" id="KW-0479">Metal-binding</keyword>
<dbReference type="Proteomes" id="UP000503840">
    <property type="component" value="Unassembled WGS sequence"/>
</dbReference>
<dbReference type="Gene3D" id="3.20.20.70">
    <property type="entry name" value="Aldolase class I"/>
    <property type="match status" value="1"/>
</dbReference>
<evidence type="ECO:0000256" key="3">
    <source>
        <dbReference type="ARBA" id="ARBA00022691"/>
    </source>
</evidence>
<evidence type="ECO:0000256" key="4">
    <source>
        <dbReference type="ARBA" id="ARBA00022723"/>
    </source>
</evidence>
<keyword evidence="9" id="KW-1185">Reference proteome</keyword>
<dbReference type="SFLD" id="SFLDG01386">
    <property type="entry name" value="main_SPASM_domain-containing"/>
    <property type="match status" value="1"/>
</dbReference>
<keyword evidence="6" id="KW-0411">Iron-sulfur</keyword>
<dbReference type="SFLD" id="SFLDG01387">
    <property type="entry name" value="BtrN-like_SPASM_domain_contain"/>
    <property type="match status" value="1"/>
</dbReference>
<evidence type="ECO:0000256" key="2">
    <source>
        <dbReference type="ARBA" id="ARBA00022485"/>
    </source>
</evidence>
<dbReference type="AlphaFoldDB" id="A0A7J0BFG6"/>
<name>A0A7J0BFG6_9BACT</name>
<dbReference type="InterPro" id="IPR013785">
    <property type="entry name" value="Aldolase_TIM"/>
</dbReference>
<dbReference type="GO" id="GO:0051536">
    <property type="term" value="F:iron-sulfur cluster binding"/>
    <property type="evidence" value="ECO:0007669"/>
    <property type="project" value="UniProtKB-KW"/>
</dbReference>
<dbReference type="PANTHER" id="PTHR11228:SF7">
    <property type="entry name" value="PQQA PEPTIDE CYCLASE"/>
    <property type="match status" value="1"/>
</dbReference>
<keyword evidence="5" id="KW-0408">Iron</keyword>
<dbReference type="RefSeq" id="WP_174404128.1">
    <property type="nucleotide sequence ID" value="NZ_BLVO01000005.1"/>
</dbReference>
<gene>
    <name evidence="8" type="ORF">DSM101010T_07940</name>
</gene>
<protein>
    <recommendedName>
        <fullName evidence="7">Radical SAM core domain-containing protein</fullName>
    </recommendedName>
</protein>
<dbReference type="PROSITE" id="PS51918">
    <property type="entry name" value="RADICAL_SAM"/>
    <property type="match status" value="1"/>
</dbReference>
<evidence type="ECO:0000259" key="7">
    <source>
        <dbReference type="PROSITE" id="PS51918"/>
    </source>
</evidence>
<evidence type="ECO:0000256" key="1">
    <source>
        <dbReference type="ARBA" id="ARBA00001966"/>
    </source>
</evidence>
<comment type="cofactor">
    <cofactor evidence="1">
        <name>[4Fe-4S] cluster</name>
        <dbReference type="ChEBI" id="CHEBI:49883"/>
    </cofactor>
</comment>
<dbReference type="InterPro" id="IPR050377">
    <property type="entry name" value="Radical_SAM_PqqE_MftC-like"/>
</dbReference>
<comment type="caution">
    <text evidence="8">The sequence shown here is derived from an EMBL/GenBank/DDBJ whole genome shotgun (WGS) entry which is preliminary data.</text>
</comment>
<sequence>MYFKQKDRVMFRDYGEFGYIVDNKIFGYKAKVGDDRDVGDKVLSKSASVFFSVLSKEPQSFEIIVRKICSIFSDVDIDVIKEDAAEFYEVLEKDGFIVSGKTFEDCKNSDVKFSYNICISENINDGYSSNAVYPEITSREFIERYLDGVPNLTSLHVEITSRCNERCVHCYIPHEYKVRDIDDDVFFDILDQCRDMRVLHITLSGGEPMLHGSFLDFLKKTREIGLSVNILSNLTLLDDEIISEMAKNPLLSIQVSLYSMDPDIHDSVTCVKGSYSKTKDSILKIVANNIPLQISCPVLVNNVECYKDVVRWAEGMNVYVVTDNVIIAQYNNDVKNLNYRLNNRDVDKIIKDKSGSGDKYFQRMREEVAKKKTSLPTDYICSVCNSSLCISENGSVYPCAGWQGCVVGNVNESSISDIWRSSDKVIYLRGLRRSDFPRCLECEYKDFCTMCMVRNANESPTGDLFEINEYFCNIARLNKKVYTDWQDGQEGA</sequence>
<dbReference type="InterPro" id="IPR034391">
    <property type="entry name" value="AdoMet-like_SPASM_containing"/>
</dbReference>
<evidence type="ECO:0000313" key="8">
    <source>
        <dbReference type="EMBL" id="GFM32429.1"/>
    </source>
</evidence>
<dbReference type="Pfam" id="PF13186">
    <property type="entry name" value="SPASM"/>
    <property type="match status" value="1"/>
</dbReference>
<keyword evidence="2" id="KW-0004">4Fe-4S</keyword>
<dbReference type="SFLD" id="SFLDS00029">
    <property type="entry name" value="Radical_SAM"/>
    <property type="match status" value="2"/>
</dbReference>
<feature type="domain" description="Radical SAM core" evidence="7">
    <location>
        <begin position="149"/>
        <end position="356"/>
    </location>
</feature>
<dbReference type="Pfam" id="PF04055">
    <property type="entry name" value="Radical_SAM"/>
    <property type="match status" value="1"/>
</dbReference>
<evidence type="ECO:0000256" key="5">
    <source>
        <dbReference type="ARBA" id="ARBA00023004"/>
    </source>
</evidence>
<proteinExistence type="predicted"/>
<dbReference type="InterPro" id="IPR058240">
    <property type="entry name" value="rSAM_sf"/>
</dbReference>
<evidence type="ECO:0000256" key="6">
    <source>
        <dbReference type="ARBA" id="ARBA00023014"/>
    </source>
</evidence>
<keyword evidence="3" id="KW-0949">S-adenosyl-L-methionine</keyword>